<evidence type="ECO:0000256" key="1">
    <source>
        <dbReference type="SAM" id="SignalP"/>
    </source>
</evidence>
<organism evidence="2 3">
    <name type="scientific">Nephila pilipes</name>
    <name type="common">Giant wood spider</name>
    <name type="synonym">Nephila maculata</name>
    <dbReference type="NCBI Taxonomy" id="299642"/>
    <lineage>
        <taxon>Eukaryota</taxon>
        <taxon>Metazoa</taxon>
        <taxon>Ecdysozoa</taxon>
        <taxon>Arthropoda</taxon>
        <taxon>Chelicerata</taxon>
        <taxon>Arachnida</taxon>
        <taxon>Araneae</taxon>
        <taxon>Araneomorphae</taxon>
        <taxon>Entelegynae</taxon>
        <taxon>Araneoidea</taxon>
        <taxon>Nephilidae</taxon>
        <taxon>Nephila</taxon>
    </lineage>
</organism>
<feature type="signal peptide" evidence="1">
    <location>
        <begin position="1"/>
        <end position="19"/>
    </location>
</feature>
<protein>
    <submittedName>
        <fullName evidence="2">Spider silk-constituting element SpiCE-NMa2A4</fullName>
    </submittedName>
</protein>
<dbReference type="Proteomes" id="UP000887013">
    <property type="component" value="Unassembled WGS sequence"/>
</dbReference>
<keyword evidence="3" id="KW-1185">Reference proteome</keyword>
<comment type="caution">
    <text evidence="2">The sequence shown here is derived from an EMBL/GenBank/DDBJ whole genome shotgun (WGS) entry which is preliminary data.</text>
</comment>
<gene>
    <name evidence="2" type="primary">SpiCE-NMa2A4</name>
    <name evidence="2" type="ORF">NPIL_800161</name>
</gene>
<feature type="chain" id="PRO_5036481507" evidence="1">
    <location>
        <begin position="20"/>
        <end position="251"/>
    </location>
</feature>
<reference evidence="2" key="1">
    <citation type="submission" date="2020-08" db="EMBL/GenBank/DDBJ databases">
        <title>Multicomponent nature underlies the extraordinary mechanical properties of spider dragline silk.</title>
        <authorList>
            <person name="Kono N."/>
            <person name="Nakamura H."/>
            <person name="Mori M."/>
            <person name="Yoshida Y."/>
            <person name="Ohtoshi R."/>
            <person name="Malay A.D."/>
            <person name="Moran D.A.P."/>
            <person name="Tomita M."/>
            <person name="Numata K."/>
            <person name="Arakawa K."/>
        </authorList>
    </citation>
    <scope>NUCLEOTIDE SEQUENCE</scope>
</reference>
<evidence type="ECO:0000313" key="3">
    <source>
        <dbReference type="Proteomes" id="UP000887013"/>
    </source>
</evidence>
<dbReference type="AlphaFoldDB" id="A0A8X6UKR5"/>
<accession>A0A8X6UKR5</accession>
<sequence length="251" mass="25793">MKILIAVIVLGTVLEFGSTDDKSIRCRNVPNCEPPCVLDVTGSCPTCDCEIMKVAIVFLVLGAVLEFGDAKKHHKNPPVPKGNSAPAQPARCNSFPVCDPTCVLDVSGPCPYCDCANVCSVSCSGTNCKIVRNGRQCSCVCNGGGGGNVCAISCPRGCRVIRNNGQCACDCSRGGGINNDDGGAVADAVAVSDDGASDAGACAIVCDPGCTPVTTNGQCYCNCNGRCNINCPPGCPPRYDENDGVCRCVCF</sequence>
<dbReference type="EMBL" id="BMAW01132841">
    <property type="protein sequence ID" value="GFU45390.1"/>
    <property type="molecule type" value="Genomic_DNA"/>
</dbReference>
<evidence type="ECO:0000313" key="2">
    <source>
        <dbReference type="EMBL" id="GFU45390.1"/>
    </source>
</evidence>
<proteinExistence type="predicted"/>
<name>A0A8X6UKR5_NEPPI</name>
<keyword evidence="1" id="KW-0732">Signal</keyword>